<proteinExistence type="predicted"/>
<name>A0A165W7F3_9AGAM</name>
<sequence length="274" mass="29532">MVYPPPAEPILKEPLTTSLQLTPTVTTLGQGILGTTIQTSSGKTSTKLKDATHTSSADASNPTSHSIIGTPQGPPPTTPVTDIATRAMPTTTAALATPSVSSSPAGLNGVSTEWKVMGIAVIAISGLAVMVITVVFYDQWSKFLLDIFCCGKRKKKDEGFEEFVPDWEKGSWEVQLKQEDAGSQRYPSMEDLAHPPAAVTRKPTIRPLDPRPASNTSIYANPFESHLDYQQAPYENDPNGIIPDIYPHAQAASSESRQRERTHTSTLNPYDGIA</sequence>
<evidence type="ECO:0000313" key="4">
    <source>
        <dbReference type="Proteomes" id="UP000076761"/>
    </source>
</evidence>
<keyword evidence="2" id="KW-0812">Transmembrane</keyword>
<organism evidence="3 4">
    <name type="scientific">Neolentinus lepideus HHB14362 ss-1</name>
    <dbReference type="NCBI Taxonomy" id="1314782"/>
    <lineage>
        <taxon>Eukaryota</taxon>
        <taxon>Fungi</taxon>
        <taxon>Dikarya</taxon>
        <taxon>Basidiomycota</taxon>
        <taxon>Agaricomycotina</taxon>
        <taxon>Agaricomycetes</taxon>
        <taxon>Gloeophyllales</taxon>
        <taxon>Gloeophyllaceae</taxon>
        <taxon>Neolentinus</taxon>
    </lineage>
</organism>
<feature type="transmembrane region" description="Helical" evidence="2">
    <location>
        <begin position="116"/>
        <end position="137"/>
    </location>
</feature>
<keyword evidence="4" id="KW-1185">Reference proteome</keyword>
<evidence type="ECO:0000313" key="3">
    <source>
        <dbReference type="EMBL" id="KZT30785.1"/>
    </source>
</evidence>
<reference evidence="3 4" key="1">
    <citation type="journal article" date="2016" name="Mol. Biol. Evol.">
        <title>Comparative Genomics of Early-Diverging Mushroom-Forming Fungi Provides Insights into the Origins of Lignocellulose Decay Capabilities.</title>
        <authorList>
            <person name="Nagy L.G."/>
            <person name="Riley R."/>
            <person name="Tritt A."/>
            <person name="Adam C."/>
            <person name="Daum C."/>
            <person name="Floudas D."/>
            <person name="Sun H."/>
            <person name="Yadav J.S."/>
            <person name="Pangilinan J."/>
            <person name="Larsson K.H."/>
            <person name="Matsuura K."/>
            <person name="Barry K."/>
            <person name="Labutti K."/>
            <person name="Kuo R."/>
            <person name="Ohm R.A."/>
            <person name="Bhattacharya S.S."/>
            <person name="Shirouzu T."/>
            <person name="Yoshinaga Y."/>
            <person name="Martin F.M."/>
            <person name="Grigoriev I.V."/>
            <person name="Hibbett D.S."/>
        </authorList>
    </citation>
    <scope>NUCLEOTIDE SEQUENCE [LARGE SCALE GENOMIC DNA]</scope>
    <source>
        <strain evidence="3 4">HHB14362 ss-1</strain>
    </source>
</reference>
<dbReference type="AlphaFoldDB" id="A0A165W7F3"/>
<evidence type="ECO:0000256" key="2">
    <source>
        <dbReference type="SAM" id="Phobius"/>
    </source>
</evidence>
<gene>
    <name evidence="3" type="ORF">NEOLEDRAFT_1237980</name>
</gene>
<feature type="region of interest" description="Disordered" evidence="1">
    <location>
        <begin position="249"/>
        <end position="274"/>
    </location>
</feature>
<dbReference type="OrthoDB" id="3266475at2759"/>
<feature type="region of interest" description="Disordered" evidence="1">
    <location>
        <begin position="40"/>
        <end position="75"/>
    </location>
</feature>
<keyword evidence="2" id="KW-0472">Membrane</keyword>
<accession>A0A165W7F3</accession>
<dbReference type="Proteomes" id="UP000076761">
    <property type="component" value="Unassembled WGS sequence"/>
</dbReference>
<evidence type="ECO:0000256" key="1">
    <source>
        <dbReference type="SAM" id="MobiDB-lite"/>
    </source>
</evidence>
<protein>
    <submittedName>
        <fullName evidence="3">Uncharacterized protein</fullName>
    </submittedName>
</protein>
<dbReference type="InParanoid" id="A0A165W7F3"/>
<feature type="compositionally biased region" description="Polar residues" evidence="1">
    <location>
        <begin position="53"/>
        <end position="67"/>
    </location>
</feature>
<dbReference type="EMBL" id="KV425551">
    <property type="protein sequence ID" value="KZT30785.1"/>
    <property type="molecule type" value="Genomic_DNA"/>
</dbReference>
<keyword evidence="2" id="KW-1133">Transmembrane helix</keyword>